<evidence type="ECO:0000313" key="2">
    <source>
        <dbReference type="EMBL" id="PIL22574.1"/>
    </source>
</evidence>
<feature type="region of interest" description="Disordered" evidence="1">
    <location>
        <begin position="1"/>
        <end position="46"/>
    </location>
</feature>
<feature type="region of interest" description="Disordered" evidence="1">
    <location>
        <begin position="58"/>
        <end position="188"/>
    </location>
</feature>
<name>A0A2G8RM30_9APHY</name>
<comment type="caution">
    <text evidence="2">The sequence shown here is derived from an EMBL/GenBank/DDBJ whole genome shotgun (WGS) entry which is preliminary data.</text>
</comment>
<protein>
    <submittedName>
        <fullName evidence="2">Uncharacterized protein</fullName>
    </submittedName>
</protein>
<feature type="compositionally biased region" description="Pro residues" evidence="1">
    <location>
        <begin position="77"/>
        <end position="88"/>
    </location>
</feature>
<dbReference type="EMBL" id="AYKW01000069">
    <property type="protein sequence ID" value="PIL22574.1"/>
    <property type="molecule type" value="Genomic_DNA"/>
</dbReference>
<gene>
    <name evidence="2" type="ORF">GSI_15263</name>
</gene>
<dbReference type="OrthoDB" id="20524at2759"/>
<feature type="compositionally biased region" description="Polar residues" evidence="1">
    <location>
        <begin position="119"/>
        <end position="129"/>
    </location>
</feature>
<organism evidence="2 3">
    <name type="scientific">Ganoderma sinense ZZ0214-1</name>
    <dbReference type="NCBI Taxonomy" id="1077348"/>
    <lineage>
        <taxon>Eukaryota</taxon>
        <taxon>Fungi</taxon>
        <taxon>Dikarya</taxon>
        <taxon>Basidiomycota</taxon>
        <taxon>Agaricomycotina</taxon>
        <taxon>Agaricomycetes</taxon>
        <taxon>Polyporales</taxon>
        <taxon>Polyporaceae</taxon>
        <taxon>Ganoderma</taxon>
    </lineage>
</organism>
<feature type="region of interest" description="Disordered" evidence="1">
    <location>
        <begin position="231"/>
        <end position="264"/>
    </location>
</feature>
<accession>A0A2G8RM30</accession>
<evidence type="ECO:0000256" key="1">
    <source>
        <dbReference type="SAM" id="MobiDB-lite"/>
    </source>
</evidence>
<feature type="compositionally biased region" description="Polar residues" evidence="1">
    <location>
        <begin position="249"/>
        <end position="258"/>
    </location>
</feature>
<dbReference type="AlphaFoldDB" id="A0A2G8RM30"/>
<feature type="compositionally biased region" description="Low complexity" evidence="1">
    <location>
        <begin position="11"/>
        <end position="20"/>
    </location>
</feature>
<proteinExistence type="predicted"/>
<evidence type="ECO:0000313" key="3">
    <source>
        <dbReference type="Proteomes" id="UP000230002"/>
    </source>
</evidence>
<keyword evidence="3" id="KW-1185">Reference proteome</keyword>
<reference evidence="2 3" key="1">
    <citation type="journal article" date="2015" name="Sci. Rep.">
        <title>Chromosome-level genome map provides insights into diverse defense mechanisms in the medicinal fungus Ganoderma sinense.</title>
        <authorList>
            <person name="Zhu Y."/>
            <person name="Xu J."/>
            <person name="Sun C."/>
            <person name="Zhou S."/>
            <person name="Xu H."/>
            <person name="Nelson D.R."/>
            <person name="Qian J."/>
            <person name="Song J."/>
            <person name="Luo H."/>
            <person name="Xiang L."/>
            <person name="Li Y."/>
            <person name="Xu Z."/>
            <person name="Ji A."/>
            <person name="Wang L."/>
            <person name="Lu S."/>
            <person name="Hayward A."/>
            <person name="Sun W."/>
            <person name="Li X."/>
            <person name="Schwartz D.C."/>
            <person name="Wang Y."/>
            <person name="Chen S."/>
        </authorList>
    </citation>
    <scope>NUCLEOTIDE SEQUENCE [LARGE SCALE GENOMIC DNA]</scope>
    <source>
        <strain evidence="2 3">ZZ0214-1</strain>
    </source>
</reference>
<dbReference type="Proteomes" id="UP000230002">
    <property type="component" value="Unassembled WGS sequence"/>
</dbReference>
<feature type="compositionally biased region" description="Polar residues" evidence="1">
    <location>
        <begin position="137"/>
        <end position="148"/>
    </location>
</feature>
<feature type="compositionally biased region" description="Polar residues" evidence="1">
    <location>
        <begin position="166"/>
        <end position="178"/>
    </location>
</feature>
<sequence>MLTSSYTLVEGRTSSPGTPSHSPPPSRDGPKKFQVSPANSDDSSIACDLSDLSFNYERNSRGEIVRVSKGSSKSSTPPTPSDSPPKAPSPVLGPTNYARPPALARSESLPQESFYPRQLQRTTSGSLSITPAGASRGFSTLAATNAGTSRKVGGPRRVRVEDLSDSDSQPRPNAQTAAGGTLEEKENQRARVIRPARSMGKAMAFERIAELGEDHDLPPPISSILVWHIRPSAPVDPPASARPRRPLIPSQNAPSSASGALGPH</sequence>